<sequence>MPTSTVPFEVLFEFTNDTINPATIQLARGDNEFSGDATILLQRGESVSLVLNAGSTYNYLLKQRSRKARISVKTWQDVQCTAAGVFAGRCGNGYRSWTPIEGVTITCLQGEARREEAFDF</sequence>
<evidence type="ECO:0000313" key="2">
    <source>
        <dbReference type="Proteomes" id="UP000076154"/>
    </source>
</evidence>
<organism evidence="1 2">
    <name type="scientific">Hypsizygus marmoreus</name>
    <name type="common">White beech mushroom</name>
    <name type="synonym">Agaricus marmoreus</name>
    <dbReference type="NCBI Taxonomy" id="39966"/>
    <lineage>
        <taxon>Eukaryota</taxon>
        <taxon>Fungi</taxon>
        <taxon>Dikarya</taxon>
        <taxon>Basidiomycota</taxon>
        <taxon>Agaricomycotina</taxon>
        <taxon>Agaricomycetes</taxon>
        <taxon>Agaricomycetidae</taxon>
        <taxon>Agaricales</taxon>
        <taxon>Tricholomatineae</taxon>
        <taxon>Lyophyllaceae</taxon>
        <taxon>Hypsizygus</taxon>
    </lineage>
</organism>
<protein>
    <submittedName>
        <fullName evidence="1">Uncharacterized protein</fullName>
    </submittedName>
</protein>
<proteinExistence type="predicted"/>
<evidence type="ECO:0000313" key="1">
    <source>
        <dbReference type="EMBL" id="RDB28591.1"/>
    </source>
</evidence>
<dbReference type="InParanoid" id="A0A369K1U3"/>
<dbReference type="Proteomes" id="UP000076154">
    <property type="component" value="Unassembled WGS sequence"/>
</dbReference>
<dbReference type="AlphaFoldDB" id="A0A369K1U3"/>
<reference evidence="1" key="1">
    <citation type="submission" date="2018-04" db="EMBL/GenBank/DDBJ databases">
        <title>Whole genome sequencing of Hypsizygus marmoreus.</title>
        <authorList>
            <person name="Choi I.-G."/>
            <person name="Min B."/>
            <person name="Kim J.-G."/>
            <person name="Kim S."/>
            <person name="Oh Y.-L."/>
            <person name="Kong W.-S."/>
            <person name="Park H."/>
            <person name="Jeong J."/>
            <person name="Song E.-S."/>
        </authorList>
    </citation>
    <scope>NUCLEOTIDE SEQUENCE [LARGE SCALE GENOMIC DNA]</scope>
    <source>
        <strain evidence="1">51987-8</strain>
    </source>
</reference>
<gene>
    <name evidence="1" type="ORF">Hypma_015445</name>
</gene>
<dbReference type="EMBL" id="LUEZ02000010">
    <property type="protein sequence ID" value="RDB28591.1"/>
    <property type="molecule type" value="Genomic_DNA"/>
</dbReference>
<accession>A0A369K1U3</accession>
<dbReference type="OrthoDB" id="3249150at2759"/>
<name>A0A369K1U3_HYPMA</name>
<comment type="caution">
    <text evidence="1">The sequence shown here is derived from an EMBL/GenBank/DDBJ whole genome shotgun (WGS) entry which is preliminary data.</text>
</comment>
<keyword evidence="2" id="KW-1185">Reference proteome</keyword>